<proteinExistence type="predicted"/>
<dbReference type="NCBIfam" id="TIGR01451">
    <property type="entry name" value="B_ant_repeat"/>
    <property type="match status" value="1"/>
</dbReference>
<feature type="domain" description="Secretion system C-terminal sorting" evidence="4">
    <location>
        <begin position="753"/>
        <end position="819"/>
    </location>
</feature>
<organism evidence="6 7">
    <name type="scientific">Chryseobacterium aquifrigidense</name>
    <dbReference type="NCBI Taxonomy" id="558021"/>
    <lineage>
        <taxon>Bacteria</taxon>
        <taxon>Pseudomonadati</taxon>
        <taxon>Bacteroidota</taxon>
        <taxon>Flavobacteriia</taxon>
        <taxon>Flavobacteriales</taxon>
        <taxon>Weeksellaceae</taxon>
        <taxon>Chryseobacterium group</taxon>
        <taxon>Chryseobacterium</taxon>
    </lineage>
</organism>
<protein>
    <submittedName>
        <fullName evidence="6">Putative repeat protein (TIGR01451 family)/predicted secreted protein (Por secretion system target)</fullName>
    </submittedName>
</protein>
<dbReference type="PANTHER" id="PTHR47566:SF1">
    <property type="entry name" value="PROTEIN NUD1"/>
    <property type="match status" value="1"/>
</dbReference>
<evidence type="ECO:0000313" key="6">
    <source>
        <dbReference type="EMBL" id="TQM20354.1"/>
    </source>
</evidence>
<dbReference type="RefSeq" id="WP_142013847.1">
    <property type="nucleotide sequence ID" value="NZ_VFPD01000001.1"/>
</dbReference>
<keyword evidence="3" id="KW-0677">Repeat</keyword>
<dbReference type="InterPro" id="IPR026444">
    <property type="entry name" value="Secre_tail"/>
</dbReference>
<dbReference type="NCBIfam" id="TIGR04183">
    <property type="entry name" value="Por_Secre_tail"/>
    <property type="match status" value="1"/>
</dbReference>
<dbReference type="SUPFAM" id="SSF52058">
    <property type="entry name" value="L domain-like"/>
    <property type="match status" value="1"/>
</dbReference>
<keyword evidence="1" id="KW-0433">Leucine-rich repeat</keyword>
<dbReference type="GO" id="GO:0035591">
    <property type="term" value="F:signaling adaptor activity"/>
    <property type="evidence" value="ECO:0007669"/>
    <property type="project" value="TreeGrafter"/>
</dbReference>
<dbReference type="InterPro" id="IPR055353">
    <property type="entry name" value="DUF7619"/>
</dbReference>
<reference evidence="6 7" key="1">
    <citation type="submission" date="2019-06" db="EMBL/GenBank/DDBJ databases">
        <title>Sorghum-associated microbial communities from plants grown in Nebraska, USA.</title>
        <authorList>
            <person name="Schachtman D."/>
        </authorList>
    </citation>
    <scope>NUCLEOTIDE SEQUENCE [LARGE SCALE GENOMIC DNA]</scope>
    <source>
        <strain evidence="6 7">110</strain>
    </source>
</reference>
<comment type="caution">
    <text evidence="6">The sequence shown here is derived from an EMBL/GenBank/DDBJ whole genome shotgun (WGS) entry which is preliminary data.</text>
</comment>
<dbReference type="Pfam" id="PF24595">
    <property type="entry name" value="DUF7619"/>
    <property type="match status" value="1"/>
</dbReference>
<dbReference type="Proteomes" id="UP000316437">
    <property type="component" value="Unassembled WGS sequence"/>
</dbReference>
<evidence type="ECO:0000256" key="1">
    <source>
        <dbReference type="ARBA" id="ARBA00022614"/>
    </source>
</evidence>
<feature type="domain" description="DUF7619" evidence="5">
    <location>
        <begin position="603"/>
        <end position="733"/>
    </location>
</feature>
<dbReference type="InterPro" id="IPR001611">
    <property type="entry name" value="Leu-rich_rpt"/>
</dbReference>
<dbReference type="InterPro" id="IPR032675">
    <property type="entry name" value="LRR_dom_sf"/>
</dbReference>
<dbReference type="InterPro" id="IPR052574">
    <property type="entry name" value="CDIRP"/>
</dbReference>
<evidence type="ECO:0000313" key="7">
    <source>
        <dbReference type="Proteomes" id="UP000316437"/>
    </source>
</evidence>
<dbReference type="InterPro" id="IPR047589">
    <property type="entry name" value="DUF11_rpt"/>
</dbReference>
<evidence type="ECO:0000256" key="2">
    <source>
        <dbReference type="ARBA" id="ARBA00022729"/>
    </source>
</evidence>
<accession>A0A543EFI7</accession>
<evidence type="ECO:0000259" key="5">
    <source>
        <dbReference type="Pfam" id="PF24595"/>
    </source>
</evidence>
<name>A0A543EFI7_9FLAO</name>
<sequence length="821" mass="90276">MKKLYSVILLTVFSILQSQIVNIPDANFKAKLLSADITNSIASTNSGNFNMKIDTNNNGEIEVSEALQVGRLRLYGGGISDLTGISAFGNLGELDISGNNISSLNLSSNPFLSELSLDAMFQLTSLNLTNCNNLYRFYCNNTAITSLDLQNRLSLKYLYIFNTPLANINISGSSHIVELDIEKTQLTTFDASNLQNIFVFYLKNNTLLSSINFANSNMEIIDVSKNNLSALNIQNQSNLRVVYCENNHLTSLSMPGCPDMKIIYCGYNQLTSLNLSIYPLLNTLNCNNNSIQSLDLSQNPEFYNINCSSNNMSFLNLKNGKVQQNSGTGIVFNPNLVICCDYNEQDMIQSIIDSSPYFYSTYKTTNYCSFTPGGIFYVVQGNTKYDSNNNGCDIGDPGKALQKFNITSGNTSGSFIGNTSANYSIPLQAGTHTLTPVLENPNYFTVTPPSISVTFPNQPSPVAQNFCLAANGVHHDLEVMIIPVTAASPGFESKYKIIYKNKGTAPQSGNIVFNFNNNLMNYLSATTSPGSQSSGMLNWNFTNLLPFETKEITVTLKLNTPTQTPPLNGGDILHYAAQINGATDETPADNNFTLNQTVVNSFDPNDKTCLEGTTIAQTQVGDYVHYLIRFENTGTANAQNIVVKDVIDTSKFDLTSLVALNGSHNFVTRITNPNTVEFIFENIQLPFDNANNDGYVSFKIKTKSTLSLGDSFSNTAKIYFDYNNPIVTNTYTTSVQNVLATAEINKENSIIAVYPNPVRDILHIQSKNEIVKAEIYDAAGRIISSTNVKGNSIPVSELSKGNYILKVFLKDKVIVQKFIKE</sequence>
<keyword evidence="2" id="KW-0732">Signal</keyword>
<dbReference type="Pfam" id="PF18962">
    <property type="entry name" value="Por_Secre_tail"/>
    <property type="match status" value="1"/>
</dbReference>
<keyword evidence="7" id="KW-1185">Reference proteome</keyword>
<gene>
    <name evidence="6" type="ORF">FB551_0012</name>
</gene>
<dbReference type="Gene3D" id="3.80.10.10">
    <property type="entry name" value="Ribonuclease Inhibitor"/>
    <property type="match status" value="1"/>
</dbReference>
<dbReference type="EMBL" id="VFPD01000001">
    <property type="protein sequence ID" value="TQM20354.1"/>
    <property type="molecule type" value="Genomic_DNA"/>
</dbReference>
<evidence type="ECO:0000256" key="3">
    <source>
        <dbReference type="ARBA" id="ARBA00022737"/>
    </source>
</evidence>
<dbReference type="PANTHER" id="PTHR47566">
    <property type="match status" value="1"/>
</dbReference>
<dbReference type="AlphaFoldDB" id="A0A543EFI7"/>
<dbReference type="PROSITE" id="PS51450">
    <property type="entry name" value="LRR"/>
    <property type="match status" value="1"/>
</dbReference>
<evidence type="ECO:0000259" key="4">
    <source>
        <dbReference type="Pfam" id="PF18962"/>
    </source>
</evidence>